<sequence length="88" mass="10369">MKPRRIETSAPSRVELYYLQNSSFLKIRIEYVYCYYIRINLPNPTGYHSKGLDIRMYEAGCSRVLKSPAIILIWPCDTIRILIIITKK</sequence>
<comment type="caution">
    <text evidence="1">The sequence shown here is derived from an EMBL/GenBank/DDBJ whole genome shotgun (WGS) entry which is preliminary data.</text>
</comment>
<evidence type="ECO:0000313" key="1">
    <source>
        <dbReference type="EMBL" id="KAL2728044.1"/>
    </source>
</evidence>
<name>A0ABD2B5P9_VESMC</name>
<organism evidence="1 2">
    <name type="scientific">Vespula maculifrons</name>
    <name type="common">Eastern yellow jacket</name>
    <name type="synonym">Wasp</name>
    <dbReference type="NCBI Taxonomy" id="7453"/>
    <lineage>
        <taxon>Eukaryota</taxon>
        <taxon>Metazoa</taxon>
        <taxon>Ecdysozoa</taxon>
        <taxon>Arthropoda</taxon>
        <taxon>Hexapoda</taxon>
        <taxon>Insecta</taxon>
        <taxon>Pterygota</taxon>
        <taxon>Neoptera</taxon>
        <taxon>Endopterygota</taxon>
        <taxon>Hymenoptera</taxon>
        <taxon>Apocrita</taxon>
        <taxon>Aculeata</taxon>
        <taxon>Vespoidea</taxon>
        <taxon>Vespidae</taxon>
        <taxon>Vespinae</taxon>
        <taxon>Vespula</taxon>
    </lineage>
</organism>
<evidence type="ECO:0000313" key="2">
    <source>
        <dbReference type="Proteomes" id="UP001607303"/>
    </source>
</evidence>
<dbReference type="EMBL" id="JAYRBN010000100">
    <property type="protein sequence ID" value="KAL2728044.1"/>
    <property type="molecule type" value="Genomic_DNA"/>
</dbReference>
<keyword evidence="2" id="KW-1185">Reference proteome</keyword>
<dbReference type="AlphaFoldDB" id="A0ABD2B5P9"/>
<accession>A0ABD2B5P9</accession>
<proteinExistence type="predicted"/>
<gene>
    <name evidence="1" type="ORF">V1477_017320</name>
</gene>
<protein>
    <submittedName>
        <fullName evidence="1">Uncharacterized protein</fullName>
    </submittedName>
</protein>
<dbReference type="Proteomes" id="UP001607303">
    <property type="component" value="Unassembled WGS sequence"/>
</dbReference>
<reference evidence="1 2" key="1">
    <citation type="journal article" date="2024" name="Ann. Entomol. Soc. Am.">
        <title>Genomic analyses of the southern and eastern yellowjacket wasps (Hymenoptera: Vespidae) reveal evolutionary signatures of social life.</title>
        <authorList>
            <person name="Catto M.A."/>
            <person name="Caine P.B."/>
            <person name="Orr S.E."/>
            <person name="Hunt B.G."/>
            <person name="Goodisman M.A.D."/>
        </authorList>
    </citation>
    <scope>NUCLEOTIDE SEQUENCE [LARGE SCALE GENOMIC DNA]</scope>
    <source>
        <strain evidence="1">232</strain>
        <tissue evidence="1">Head and thorax</tissue>
    </source>
</reference>